<evidence type="ECO:0000256" key="2">
    <source>
        <dbReference type="ARBA" id="ARBA00022771"/>
    </source>
</evidence>
<dbReference type="Proteomes" id="UP000235145">
    <property type="component" value="Unassembled WGS sequence"/>
</dbReference>
<sequence>MVKVVVMDLDSANEASRIYMDHEPEQELVTPQDKCKDILYNVILTDENIRNSTMVDEVRSQVYHVNGWQSDEEEQEQVKNKIVARCGKRNEKNIKSLKATHIGTHYISEIENKPKVKLKEMITDIKQRLKKWAKELTEGKLTEHYARIWDYAQDLLIPNPRSTCNVCVTFNPDGKKYFHMFYIVKDEKEGVEEALVWMGMVKGELLTSIGRDANNQVYLIVSVVMYVDNKPNWTWFLELLRDDLKLDGGRGLVVISDQHKSTRSCFWDASMSCMEGDFKMHMERIKSLNFSVYEYSMSKQPKTWCRAFLYQSMLVKKLRMGSQIYVMDSVEENESIWTEYEVPLSILTLIIIITMIVTNYITDCMFWLIIHSQGHVYEARRGSDGYRVELDALTCSCRFLDLSRIPCVHANAAINFIQLLDELEAPNSLSRNHNGRGGFGSKSLTLGNWTSQERVLPDLGSLRVVKA</sequence>
<evidence type="ECO:0000256" key="4">
    <source>
        <dbReference type="PROSITE-ProRule" id="PRU00325"/>
    </source>
</evidence>
<dbReference type="PROSITE" id="PS50966">
    <property type="entry name" value="ZF_SWIM"/>
    <property type="match status" value="1"/>
</dbReference>
<evidence type="ECO:0000256" key="5">
    <source>
        <dbReference type="SAM" id="Phobius"/>
    </source>
</evidence>
<comment type="caution">
    <text evidence="7">The sequence shown here is derived from an EMBL/GenBank/DDBJ whole genome shotgun (WGS) entry which is preliminary data.</text>
</comment>
<organism evidence="7 8">
    <name type="scientific">Lactuca sativa</name>
    <name type="common">Garden lettuce</name>
    <dbReference type="NCBI Taxonomy" id="4236"/>
    <lineage>
        <taxon>Eukaryota</taxon>
        <taxon>Viridiplantae</taxon>
        <taxon>Streptophyta</taxon>
        <taxon>Embryophyta</taxon>
        <taxon>Tracheophyta</taxon>
        <taxon>Spermatophyta</taxon>
        <taxon>Magnoliopsida</taxon>
        <taxon>eudicotyledons</taxon>
        <taxon>Gunneridae</taxon>
        <taxon>Pentapetalae</taxon>
        <taxon>asterids</taxon>
        <taxon>campanulids</taxon>
        <taxon>Asterales</taxon>
        <taxon>Asteraceae</taxon>
        <taxon>Cichorioideae</taxon>
        <taxon>Cichorieae</taxon>
        <taxon>Lactucinae</taxon>
        <taxon>Lactuca</taxon>
    </lineage>
</organism>
<keyword evidence="2 4" id="KW-0863">Zinc-finger</keyword>
<keyword evidence="1" id="KW-0479">Metal-binding</keyword>
<feature type="domain" description="SWIM-type" evidence="6">
    <location>
        <begin position="386"/>
        <end position="418"/>
    </location>
</feature>
<dbReference type="PANTHER" id="PTHR31973:SF187">
    <property type="entry name" value="MUTATOR TRANSPOSASE MUDRA PROTEIN"/>
    <property type="match status" value="1"/>
</dbReference>
<dbReference type="AlphaFoldDB" id="A0A9R1WGA4"/>
<evidence type="ECO:0000259" key="6">
    <source>
        <dbReference type="PROSITE" id="PS50966"/>
    </source>
</evidence>
<proteinExistence type="predicted"/>
<reference evidence="7 8" key="1">
    <citation type="journal article" date="2017" name="Nat. Commun.">
        <title>Genome assembly with in vitro proximity ligation data and whole-genome triplication in lettuce.</title>
        <authorList>
            <person name="Reyes-Chin-Wo S."/>
            <person name="Wang Z."/>
            <person name="Yang X."/>
            <person name="Kozik A."/>
            <person name="Arikit S."/>
            <person name="Song C."/>
            <person name="Xia L."/>
            <person name="Froenicke L."/>
            <person name="Lavelle D.O."/>
            <person name="Truco M.J."/>
            <person name="Xia R."/>
            <person name="Zhu S."/>
            <person name="Xu C."/>
            <person name="Xu H."/>
            <person name="Xu X."/>
            <person name="Cox K."/>
            <person name="Korf I."/>
            <person name="Meyers B.C."/>
            <person name="Michelmore R.W."/>
        </authorList>
    </citation>
    <scope>NUCLEOTIDE SEQUENCE [LARGE SCALE GENOMIC DNA]</scope>
    <source>
        <strain evidence="8">cv. Salinas</strain>
        <tissue evidence="7">Seedlings</tissue>
    </source>
</reference>
<name>A0A9R1WGA4_LACSA</name>
<accession>A0A9R1WGA4</accession>
<keyword evidence="8" id="KW-1185">Reference proteome</keyword>
<dbReference type="GO" id="GO:0008270">
    <property type="term" value="F:zinc ion binding"/>
    <property type="evidence" value="ECO:0007669"/>
    <property type="project" value="UniProtKB-KW"/>
</dbReference>
<dbReference type="EMBL" id="NBSK02000002">
    <property type="protein sequence ID" value="KAJ0221921.1"/>
    <property type="molecule type" value="Genomic_DNA"/>
</dbReference>
<evidence type="ECO:0000256" key="3">
    <source>
        <dbReference type="ARBA" id="ARBA00022833"/>
    </source>
</evidence>
<feature type="transmembrane region" description="Helical" evidence="5">
    <location>
        <begin position="344"/>
        <end position="370"/>
    </location>
</feature>
<keyword evidence="5" id="KW-1133">Transmembrane helix</keyword>
<dbReference type="PANTHER" id="PTHR31973">
    <property type="entry name" value="POLYPROTEIN, PUTATIVE-RELATED"/>
    <property type="match status" value="1"/>
</dbReference>
<gene>
    <name evidence="7" type="ORF">LSAT_V11C200071050</name>
</gene>
<dbReference type="Pfam" id="PF04434">
    <property type="entry name" value="SWIM"/>
    <property type="match status" value="1"/>
</dbReference>
<keyword evidence="5" id="KW-0472">Membrane</keyword>
<keyword evidence="5" id="KW-0812">Transmembrane</keyword>
<evidence type="ECO:0000256" key="1">
    <source>
        <dbReference type="ARBA" id="ARBA00022723"/>
    </source>
</evidence>
<dbReference type="SMART" id="SM00575">
    <property type="entry name" value="ZnF_PMZ"/>
    <property type="match status" value="1"/>
</dbReference>
<evidence type="ECO:0000313" key="7">
    <source>
        <dbReference type="EMBL" id="KAJ0221921.1"/>
    </source>
</evidence>
<evidence type="ECO:0000313" key="8">
    <source>
        <dbReference type="Proteomes" id="UP000235145"/>
    </source>
</evidence>
<dbReference type="InterPro" id="IPR007527">
    <property type="entry name" value="Znf_SWIM"/>
</dbReference>
<dbReference type="InterPro" id="IPR006564">
    <property type="entry name" value="Znf_PMZ"/>
</dbReference>
<protein>
    <recommendedName>
        <fullName evidence="6">SWIM-type domain-containing protein</fullName>
    </recommendedName>
</protein>
<keyword evidence="3" id="KW-0862">Zinc</keyword>